<dbReference type="STRING" id="639282.DEFDS_1280"/>
<sequence length="180" mass="19721">MNYIEVFAIAFALSMDAFSVSFGVGCKFNTLRHYFRLAFHFGLFQFMMPLIGAYIGTVLKNYVAGLNYFAAVILFFIGYKMVKDGIKDEGDHCYASDPTRGFSLVYLSIATSLDALGVGLTLAVGNNNIFLSSLIIGIVCAVFSIFGVYFGSLSRKFFGDKMEILGGVVLIIIGIKFLVV</sequence>
<feature type="transmembrane region" description="Helical" evidence="8">
    <location>
        <begin position="37"/>
        <end position="56"/>
    </location>
</feature>
<feature type="transmembrane region" description="Helical" evidence="8">
    <location>
        <begin position="162"/>
        <end position="179"/>
    </location>
</feature>
<keyword evidence="10" id="KW-1185">Reference proteome</keyword>
<dbReference type="Pfam" id="PF02659">
    <property type="entry name" value="Mntp"/>
    <property type="match status" value="1"/>
</dbReference>
<name>D3PDS4_DEFDS</name>
<dbReference type="Proteomes" id="UP000001520">
    <property type="component" value="Chromosome"/>
</dbReference>
<evidence type="ECO:0000256" key="4">
    <source>
        <dbReference type="ARBA" id="ARBA00022989"/>
    </source>
</evidence>
<keyword evidence="8" id="KW-0997">Cell inner membrane</keyword>
<keyword evidence="1 8" id="KW-0813">Transport</keyword>
<keyword evidence="7 8" id="KW-0464">Manganese</keyword>
<dbReference type="KEGG" id="ddf:DEFDS_1280"/>
<keyword evidence="2 8" id="KW-1003">Cell membrane</keyword>
<gene>
    <name evidence="8" type="primary">mntP</name>
    <name evidence="9" type="ordered locus">DEFDS_1280</name>
</gene>
<comment type="subcellular location">
    <subcellularLocation>
        <location evidence="8">Cell inner membrane</location>
        <topology evidence="8">Multi-pass membrane protein</topology>
    </subcellularLocation>
</comment>
<evidence type="ECO:0000256" key="5">
    <source>
        <dbReference type="ARBA" id="ARBA00023065"/>
    </source>
</evidence>
<evidence type="ECO:0000256" key="2">
    <source>
        <dbReference type="ARBA" id="ARBA00022475"/>
    </source>
</evidence>
<dbReference type="AlphaFoldDB" id="D3PDS4"/>
<evidence type="ECO:0000256" key="1">
    <source>
        <dbReference type="ARBA" id="ARBA00022448"/>
    </source>
</evidence>
<dbReference type="GO" id="GO:0005384">
    <property type="term" value="F:manganese ion transmembrane transporter activity"/>
    <property type="evidence" value="ECO:0007669"/>
    <property type="project" value="UniProtKB-UniRule"/>
</dbReference>
<keyword evidence="5 8" id="KW-0406">Ion transport</keyword>
<dbReference type="HOGENOM" id="CLU_096410_3_0_0"/>
<dbReference type="HAMAP" id="MF_01521">
    <property type="entry name" value="MntP_pump"/>
    <property type="match status" value="1"/>
</dbReference>
<comment type="function">
    <text evidence="8">Probably functions as a manganese efflux pump.</text>
</comment>
<feature type="transmembrane region" description="Helical" evidence="8">
    <location>
        <begin position="6"/>
        <end position="25"/>
    </location>
</feature>
<keyword evidence="6 8" id="KW-0472">Membrane</keyword>
<evidence type="ECO:0000256" key="8">
    <source>
        <dbReference type="HAMAP-Rule" id="MF_01521"/>
    </source>
</evidence>
<dbReference type="EMBL" id="AP011529">
    <property type="protein sequence ID" value="BAI80747.1"/>
    <property type="molecule type" value="Genomic_DNA"/>
</dbReference>
<proteinExistence type="inferred from homology"/>
<dbReference type="PANTHER" id="PTHR35529">
    <property type="entry name" value="MANGANESE EFFLUX PUMP MNTP-RELATED"/>
    <property type="match status" value="1"/>
</dbReference>
<evidence type="ECO:0000313" key="9">
    <source>
        <dbReference type="EMBL" id="BAI80747.1"/>
    </source>
</evidence>
<feature type="transmembrane region" description="Helical" evidence="8">
    <location>
        <begin position="129"/>
        <end position="150"/>
    </location>
</feature>
<reference evidence="9 10" key="1">
    <citation type="journal article" date="2010" name="DNA Res.">
        <title>Bacterial lifestyle in a deep-sea hydrothermal vent chimney revealed by the genome sequence of the thermophilic bacterium Deferribacter desulfuricans SSM1.</title>
        <authorList>
            <person name="Takaki Y."/>
            <person name="Shimamura S."/>
            <person name="Nakagawa S."/>
            <person name="Fukuhara Y."/>
            <person name="Horikawa H."/>
            <person name="Ankai A."/>
            <person name="Harada T."/>
            <person name="Hosoyama A."/>
            <person name="Oguchi A."/>
            <person name="Fukui S."/>
            <person name="Fujita N."/>
            <person name="Takami H."/>
            <person name="Takai K."/>
        </authorList>
    </citation>
    <scope>NUCLEOTIDE SEQUENCE [LARGE SCALE GENOMIC DNA]</scope>
    <source>
        <strain evidence="10">DSM 14783 / JCM 11476 / NBRC 101012 / SSM1</strain>
    </source>
</reference>
<protein>
    <recommendedName>
        <fullName evidence="8">Putative manganese efflux pump MntP</fullName>
    </recommendedName>
</protein>
<keyword evidence="4 8" id="KW-1133">Transmembrane helix</keyword>
<feature type="transmembrane region" description="Helical" evidence="8">
    <location>
        <begin position="103"/>
        <end position="123"/>
    </location>
</feature>
<evidence type="ECO:0000256" key="7">
    <source>
        <dbReference type="ARBA" id="ARBA00023211"/>
    </source>
</evidence>
<comment type="similarity">
    <text evidence="8">Belongs to the MntP (TC 9.B.29) family.</text>
</comment>
<evidence type="ECO:0000313" key="10">
    <source>
        <dbReference type="Proteomes" id="UP000001520"/>
    </source>
</evidence>
<dbReference type="GO" id="GO:0005886">
    <property type="term" value="C:plasma membrane"/>
    <property type="evidence" value="ECO:0007669"/>
    <property type="project" value="UniProtKB-SubCell"/>
</dbReference>
<evidence type="ECO:0000256" key="6">
    <source>
        <dbReference type="ARBA" id="ARBA00023136"/>
    </source>
</evidence>
<dbReference type="PANTHER" id="PTHR35529:SF1">
    <property type="entry name" value="MANGANESE EFFLUX PUMP MNTP-RELATED"/>
    <property type="match status" value="1"/>
</dbReference>
<organism evidence="9 10">
    <name type="scientific">Deferribacter desulfuricans (strain DSM 14783 / JCM 11476 / NBRC 101012 / SSM1)</name>
    <dbReference type="NCBI Taxonomy" id="639282"/>
    <lineage>
        <taxon>Bacteria</taxon>
        <taxon>Pseudomonadati</taxon>
        <taxon>Deferribacterota</taxon>
        <taxon>Deferribacteres</taxon>
        <taxon>Deferribacterales</taxon>
        <taxon>Deferribacteraceae</taxon>
        <taxon>Deferribacter</taxon>
    </lineage>
</organism>
<dbReference type="InterPro" id="IPR003810">
    <property type="entry name" value="Mntp/YtaF"/>
</dbReference>
<dbReference type="RefSeq" id="WP_013007994.1">
    <property type="nucleotide sequence ID" value="NC_013939.1"/>
</dbReference>
<dbReference type="InterPro" id="IPR022929">
    <property type="entry name" value="Put_MntP"/>
</dbReference>
<evidence type="ECO:0000256" key="3">
    <source>
        <dbReference type="ARBA" id="ARBA00022692"/>
    </source>
</evidence>
<keyword evidence="3 8" id="KW-0812">Transmembrane</keyword>
<accession>D3PDS4</accession>
<dbReference type="eggNOG" id="COG1971">
    <property type="taxonomic scope" value="Bacteria"/>
</dbReference>
<feature type="transmembrane region" description="Helical" evidence="8">
    <location>
        <begin position="62"/>
        <end position="82"/>
    </location>
</feature>